<reference evidence="1 2" key="1">
    <citation type="submission" date="2019-03" db="EMBL/GenBank/DDBJ databases">
        <title>Genomics of glacier-inhabiting Cryobacterium strains.</title>
        <authorList>
            <person name="Liu Q."/>
            <person name="Xin Y.-H."/>
        </authorList>
    </citation>
    <scope>NUCLEOTIDE SEQUENCE [LARGE SCALE GENOMIC DNA]</scope>
    <source>
        <strain evidence="1 2">Hh15</strain>
    </source>
</reference>
<proteinExistence type="predicted"/>
<sequence>MGGQLGADVLQNATEDAARRRVRHVTRPRPDVGNVGAVDGDVGGVRFPSPRHRNVQVLARHARRHDDVRGIGREALRPVRGDRVAQVDVLSEVRRGQQHRAPPPPTLPLHLDRTVPMHADHVPPVAVPHPAARRKQSPIVPTGDDHVTDGGAGSVVQGDLVQRVDATLQNQFGASAHVQRRDRLVRVADQHGQLARADVRTPRLVGSIRHRLGAAIAQAIVSGIPVNHVGVALAQFEGRGLLPLVQEEVHVNEFVRKSGRRSTGGVLSPCAGAAAQIVEFTKGLTPSK</sequence>
<protein>
    <submittedName>
        <fullName evidence="1">Uncharacterized protein</fullName>
    </submittedName>
</protein>
<evidence type="ECO:0000313" key="2">
    <source>
        <dbReference type="Proteomes" id="UP000297654"/>
    </source>
</evidence>
<dbReference type="Proteomes" id="UP000297654">
    <property type="component" value="Unassembled WGS sequence"/>
</dbReference>
<dbReference type="EMBL" id="SOFF01000002">
    <property type="protein sequence ID" value="TFB95493.1"/>
    <property type="molecule type" value="Genomic_DNA"/>
</dbReference>
<comment type="caution">
    <text evidence="1">The sequence shown here is derived from an EMBL/GenBank/DDBJ whole genome shotgun (WGS) entry which is preliminary data.</text>
</comment>
<organism evidence="1 2">
    <name type="scientific">Cryobacterium luteum</name>
    <dbReference type="NCBI Taxonomy" id="1424661"/>
    <lineage>
        <taxon>Bacteria</taxon>
        <taxon>Bacillati</taxon>
        <taxon>Actinomycetota</taxon>
        <taxon>Actinomycetes</taxon>
        <taxon>Micrococcales</taxon>
        <taxon>Microbacteriaceae</taxon>
        <taxon>Cryobacterium</taxon>
    </lineage>
</organism>
<evidence type="ECO:0000313" key="1">
    <source>
        <dbReference type="EMBL" id="TFB95493.1"/>
    </source>
</evidence>
<name>A0A5F0DEY2_9MICO</name>
<keyword evidence="2" id="KW-1185">Reference proteome</keyword>
<dbReference type="AlphaFoldDB" id="A0A5F0DEY2"/>
<gene>
    <name evidence="1" type="ORF">E3O10_00105</name>
</gene>
<accession>A0A5F0DEY2</accession>